<organism evidence="2 3">
    <name type="scientific">Salmonella enterica subsp. enterica serovar Sanjuan</name>
    <dbReference type="NCBI Taxonomy" id="1160765"/>
    <lineage>
        <taxon>Bacteria</taxon>
        <taxon>Pseudomonadati</taxon>
        <taxon>Pseudomonadota</taxon>
        <taxon>Gammaproteobacteria</taxon>
        <taxon>Enterobacterales</taxon>
        <taxon>Enterobacteriaceae</taxon>
        <taxon>Salmonella</taxon>
    </lineage>
</organism>
<sequence>MSDRYVIEAMLRPAVELNTAVVAACASYICITAPWAVALAPSVSYVTAAGFAVLSVKRAQQGLRVLRYRRNIRRLPRYVVTSSEVPVSNQRLFLGKGFMWEQKHTQRLLDTLRPEVAGYVNPPALYQAARRFEQHYEHRFPALCKLLARDSALNPFDHCRRSAAIRHCTASSRLRSMSR</sequence>
<evidence type="ECO:0000313" key="2">
    <source>
        <dbReference type="EMBL" id="VEA03490.1"/>
    </source>
</evidence>
<dbReference type="EMBL" id="LR134142">
    <property type="protein sequence ID" value="VEA03490.1"/>
    <property type="molecule type" value="Genomic_DNA"/>
</dbReference>
<name>A0A447NJP1_SALET</name>
<dbReference type="AlphaFoldDB" id="A0A447NJP1"/>
<gene>
    <name evidence="2" type="ORF">NCTC7406_00892</name>
</gene>
<keyword evidence="1" id="KW-1133">Transmembrane helix</keyword>
<keyword evidence="1" id="KW-0812">Transmembrane</keyword>
<feature type="transmembrane region" description="Helical" evidence="1">
    <location>
        <begin position="20"/>
        <end position="37"/>
    </location>
</feature>
<evidence type="ECO:0000256" key="1">
    <source>
        <dbReference type="SAM" id="Phobius"/>
    </source>
</evidence>
<accession>A0A447NJP1</accession>
<reference evidence="2 3" key="1">
    <citation type="submission" date="2018-12" db="EMBL/GenBank/DDBJ databases">
        <authorList>
            <consortium name="Pathogen Informatics"/>
        </authorList>
    </citation>
    <scope>NUCLEOTIDE SEQUENCE [LARGE SCALE GENOMIC DNA]</scope>
    <source>
        <strain evidence="2 3">NCTC7406</strain>
    </source>
</reference>
<dbReference type="Proteomes" id="UP000276345">
    <property type="component" value="Chromosome"/>
</dbReference>
<keyword evidence="1" id="KW-0472">Membrane</keyword>
<evidence type="ECO:0000313" key="3">
    <source>
        <dbReference type="Proteomes" id="UP000276345"/>
    </source>
</evidence>
<proteinExistence type="predicted"/>
<protein>
    <submittedName>
        <fullName evidence="2">Conjugal transfer protein TraG</fullName>
    </submittedName>
</protein>